<dbReference type="AlphaFoldDB" id="A0A7Y0SF21"/>
<accession>A0A7Y0SF21</accession>
<proteinExistence type="predicted"/>
<dbReference type="EMBL" id="JABCLB010000641">
    <property type="protein sequence ID" value="NMU82295.1"/>
    <property type="molecule type" value="Genomic_DNA"/>
</dbReference>
<organism evidence="1 2">
    <name type="scientific">Vibrio parahaemolyticus</name>
    <dbReference type="NCBI Taxonomy" id="670"/>
    <lineage>
        <taxon>Bacteria</taxon>
        <taxon>Pseudomonadati</taxon>
        <taxon>Pseudomonadota</taxon>
        <taxon>Gammaproteobacteria</taxon>
        <taxon>Vibrionales</taxon>
        <taxon>Vibrionaceae</taxon>
        <taxon>Vibrio</taxon>
    </lineage>
</organism>
<comment type="caution">
    <text evidence="1">The sequence shown here is derived from an EMBL/GenBank/DDBJ whole genome shotgun (WGS) entry which is preliminary data.</text>
</comment>
<reference evidence="1 2" key="1">
    <citation type="submission" date="2020-04" db="EMBL/GenBank/DDBJ databases">
        <title>Whole-genome sequencing of Vibrio spp. from China reveals different genetic environments of blaCTX-M-14 among diverse lineages.</title>
        <authorList>
            <person name="Zheng Z."/>
            <person name="Ye L."/>
            <person name="Chen S."/>
        </authorList>
    </citation>
    <scope>NUCLEOTIDE SEQUENCE [LARGE SCALE GENOMIC DNA]</scope>
    <source>
        <strain evidence="1 2">Vb0551</strain>
    </source>
</reference>
<evidence type="ECO:0000313" key="2">
    <source>
        <dbReference type="Proteomes" id="UP000518904"/>
    </source>
</evidence>
<dbReference type="Proteomes" id="UP000518904">
    <property type="component" value="Unassembled WGS sequence"/>
</dbReference>
<gene>
    <name evidence="1" type="ORF">HKB16_05300</name>
</gene>
<feature type="non-terminal residue" evidence="1">
    <location>
        <position position="75"/>
    </location>
</feature>
<sequence length="75" mass="8476">MSSKQVEMMQLRGKLLQLGDEDDSECPLCGFDYQEKVLLVKAIEAKTELIKKKLDGIGRQITQCYQGMNSILNPL</sequence>
<protein>
    <submittedName>
        <fullName evidence="1">Uncharacterized protein</fullName>
    </submittedName>
</protein>
<name>A0A7Y0SF21_VIBPH</name>
<evidence type="ECO:0000313" key="1">
    <source>
        <dbReference type="EMBL" id="NMU82295.1"/>
    </source>
</evidence>